<dbReference type="PANTHER" id="PTHR33088">
    <property type="entry name" value="MUCIN-2"/>
    <property type="match status" value="1"/>
</dbReference>
<dbReference type="PANTHER" id="PTHR33088:SF28">
    <property type="entry name" value="PROTEIN PELPK1-RELATED"/>
    <property type="match status" value="1"/>
</dbReference>
<protein>
    <submittedName>
        <fullName evidence="2">Uncharacterized protein</fullName>
    </submittedName>
</protein>
<evidence type="ECO:0000256" key="1">
    <source>
        <dbReference type="SAM" id="MobiDB-lite"/>
    </source>
</evidence>
<organism evidence="2 3">
    <name type="scientific">Carya illinoinensis</name>
    <name type="common">Pecan</name>
    <dbReference type="NCBI Taxonomy" id="32201"/>
    <lineage>
        <taxon>Eukaryota</taxon>
        <taxon>Viridiplantae</taxon>
        <taxon>Streptophyta</taxon>
        <taxon>Embryophyta</taxon>
        <taxon>Tracheophyta</taxon>
        <taxon>Spermatophyta</taxon>
        <taxon>Magnoliopsida</taxon>
        <taxon>eudicotyledons</taxon>
        <taxon>Gunneridae</taxon>
        <taxon>Pentapetalae</taxon>
        <taxon>rosids</taxon>
        <taxon>fabids</taxon>
        <taxon>Fagales</taxon>
        <taxon>Juglandaceae</taxon>
        <taxon>Carya</taxon>
    </lineage>
</organism>
<dbReference type="InterPro" id="IPR044659">
    <property type="entry name" value="PELPK1_2"/>
</dbReference>
<dbReference type="EMBL" id="CM031814">
    <property type="protein sequence ID" value="KAG6652058.1"/>
    <property type="molecule type" value="Genomic_DNA"/>
</dbReference>
<proteinExistence type="predicted"/>
<keyword evidence="3" id="KW-1185">Reference proteome</keyword>
<dbReference type="AlphaFoldDB" id="A0A8T1QC13"/>
<accession>A0A8T1QC13</accession>
<reference evidence="2" key="1">
    <citation type="submission" date="2020-12" db="EMBL/GenBank/DDBJ databases">
        <title>WGS assembly of Carya illinoinensis cv. Pawnee.</title>
        <authorList>
            <person name="Platts A."/>
            <person name="Shu S."/>
            <person name="Wright S."/>
            <person name="Barry K."/>
            <person name="Edger P."/>
            <person name="Pires J.C."/>
            <person name="Schmutz J."/>
        </authorList>
    </citation>
    <scope>NUCLEOTIDE SEQUENCE</scope>
    <source>
        <tissue evidence="2">Leaf</tissue>
    </source>
</reference>
<dbReference type="Proteomes" id="UP000811609">
    <property type="component" value="Chromosome 6"/>
</dbReference>
<name>A0A8T1QC13_CARIL</name>
<feature type="compositionally biased region" description="Pro residues" evidence="1">
    <location>
        <begin position="135"/>
        <end position="146"/>
    </location>
</feature>
<evidence type="ECO:0000313" key="3">
    <source>
        <dbReference type="Proteomes" id="UP000811609"/>
    </source>
</evidence>
<evidence type="ECO:0000313" key="2">
    <source>
        <dbReference type="EMBL" id="KAG6652058.1"/>
    </source>
</evidence>
<gene>
    <name evidence="2" type="ORF">CIPAW_06G157300</name>
</gene>
<feature type="compositionally biased region" description="Pro residues" evidence="1">
    <location>
        <begin position="75"/>
        <end position="126"/>
    </location>
</feature>
<comment type="caution">
    <text evidence="2">The sequence shown here is derived from an EMBL/GenBank/DDBJ whole genome shotgun (WGS) entry which is preliminary data.</text>
</comment>
<sequence length="163" mass="17869">MKHCHCAKKTQHPLQKKKELPFLSVLECLPSVPTMAQDRLPSCSISQLLLAAMLLMSCSTVLAGARHLLQEPLPKIPELPKPELPPLPDLPKPELPTLPKTELPPLPEIPTLPKPEIPTVPNPEMPKLPTLPHLPDLPKPPVPTIPTLPKDIPMIPTHSSNNP</sequence>
<feature type="region of interest" description="Disordered" evidence="1">
    <location>
        <begin position="75"/>
        <end position="163"/>
    </location>
</feature>